<evidence type="ECO:0000256" key="2">
    <source>
        <dbReference type="ARBA" id="ARBA00022723"/>
    </source>
</evidence>
<dbReference type="InterPro" id="IPR050738">
    <property type="entry name" value="Sulfatase"/>
</dbReference>
<dbReference type="Pfam" id="PF00884">
    <property type="entry name" value="Sulfatase"/>
    <property type="match status" value="1"/>
</dbReference>
<evidence type="ECO:0000313" key="6">
    <source>
        <dbReference type="EMBL" id="SVD50698.1"/>
    </source>
</evidence>
<dbReference type="InterPro" id="IPR017850">
    <property type="entry name" value="Alkaline_phosphatase_core_sf"/>
</dbReference>
<dbReference type="SUPFAM" id="SSF53649">
    <property type="entry name" value="Alkaline phosphatase-like"/>
    <property type="match status" value="1"/>
</dbReference>
<keyword evidence="3" id="KW-0378">Hydrolase</keyword>
<proteinExistence type="inferred from homology"/>
<feature type="domain" description="Sulfatase N-terminal" evidence="5">
    <location>
        <begin position="41"/>
        <end position="135"/>
    </location>
</feature>
<protein>
    <recommendedName>
        <fullName evidence="5">Sulfatase N-terminal domain-containing protein</fullName>
    </recommendedName>
</protein>
<dbReference type="InterPro" id="IPR024607">
    <property type="entry name" value="Sulfatase_CS"/>
</dbReference>
<comment type="similarity">
    <text evidence="1">Belongs to the sulfatase family.</text>
</comment>
<organism evidence="6">
    <name type="scientific">marine metagenome</name>
    <dbReference type="NCBI Taxonomy" id="408172"/>
    <lineage>
        <taxon>unclassified sequences</taxon>
        <taxon>metagenomes</taxon>
        <taxon>ecological metagenomes</taxon>
    </lineage>
</organism>
<evidence type="ECO:0000259" key="5">
    <source>
        <dbReference type="Pfam" id="PF00884"/>
    </source>
</evidence>
<dbReference type="GO" id="GO:0046872">
    <property type="term" value="F:metal ion binding"/>
    <property type="evidence" value="ECO:0007669"/>
    <property type="project" value="UniProtKB-KW"/>
</dbReference>
<dbReference type="GO" id="GO:0004065">
    <property type="term" value="F:arylsulfatase activity"/>
    <property type="evidence" value="ECO:0007669"/>
    <property type="project" value="TreeGrafter"/>
</dbReference>
<evidence type="ECO:0000256" key="1">
    <source>
        <dbReference type="ARBA" id="ARBA00008779"/>
    </source>
</evidence>
<dbReference type="EMBL" id="UINC01155067">
    <property type="protein sequence ID" value="SVD50698.1"/>
    <property type="molecule type" value="Genomic_DNA"/>
</dbReference>
<evidence type="ECO:0000256" key="3">
    <source>
        <dbReference type="ARBA" id="ARBA00022801"/>
    </source>
</evidence>
<evidence type="ECO:0000256" key="4">
    <source>
        <dbReference type="ARBA" id="ARBA00022837"/>
    </source>
</evidence>
<dbReference type="AlphaFoldDB" id="A0A382VXT9"/>
<dbReference type="PANTHER" id="PTHR42693:SF53">
    <property type="entry name" value="ENDO-4-O-SULFATASE"/>
    <property type="match status" value="1"/>
</dbReference>
<name>A0A382VXT9_9ZZZZ</name>
<feature type="non-terminal residue" evidence="6">
    <location>
        <position position="135"/>
    </location>
</feature>
<dbReference type="PANTHER" id="PTHR42693">
    <property type="entry name" value="ARYLSULFATASE FAMILY MEMBER"/>
    <property type="match status" value="1"/>
</dbReference>
<sequence>MKFALYGGKRAIHHLCYPTHRLLLGLPLFFFAAFLHADKRPNILLVMVDDMGWSDLGCYGGEIDTPNVDSLAADGLRFTRFYNNSVCGPTRVSLLTGLYCQQTGHRGNQWNQPKDFSKCVLIPELLQDGGYHTAM</sequence>
<gene>
    <name evidence="6" type="ORF">METZ01_LOCUS403552</name>
</gene>
<keyword evidence="4" id="KW-0106">Calcium</keyword>
<dbReference type="Gene3D" id="3.40.720.10">
    <property type="entry name" value="Alkaline Phosphatase, subunit A"/>
    <property type="match status" value="1"/>
</dbReference>
<keyword evidence="2" id="KW-0479">Metal-binding</keyword>
<reference evidence="6" key="1">
    <citation type="submission" date="2018-05" db="EMBL/GenBank/DDBJ databases">
        <authorList>
            <person name="Lanie J.A."/>
            <person name="Ng W.-L."/>
            <person name="Kazmierczak K.M."/>
            <person name="Andrzejewski T.M."/>
            <person name="Davidsen T.M."/>
            <person name="Wayne K.J."/>
            <person name="Tettelin H."/>
            <person name="Glass J.I."/>
            <person name="Rusch D."/>
            <person name="Podicherti R."/>
            <person name="Tsui H.-C.T."/>
            <person name="Winkler M.E."/>
        </authorList>
    </citation>
    <scope>NUCLEOTIDE SEQUENCE</scope>
</reference>
<accession>A0A382VXT9</accession>
<dbReference type="InterPro" id="IPR000917">
    <property type="entry name" value="Sulfatase_N"/>
</dbReference>
<dbReference type="PROSITE" id="PS00523">
    <property type="entry name" value="SULFATASE_1"/>
    <property type="match status" value="1"/>
</dbReference>